<dbReference type="InterPro" id="IPR000873">
    <property type="entry name" value="AMP-dep_synth/lig_dom"/>
</dbReference>
<dbReference type="PANTHER" id="PTHR43201">
    <property type="entry name" value="ACYL-COA SYNTHETASE"/>
    <property type="match status" value="1"/>
</dbReference>
<evidence type="ECO:0000313" key="4">
    <source>
        <dbReference type="Proteomes" id="UP000322077"/>
    </source>
</evidence>
<dbReference type="InterPro" id="IPR025110">
    <property type="entry name" value="AMP-bd_C"/>
</dbReference>
<keyword evidence="4" id="KW-1185">Reference proteome</keyword>
<dbReference type="PANTHER" id="PTHR43201:SF32">
    <property type="entry name" value="2-SUCCINYLBENZOATE--COA LIGASE, CHLOROPLASTIC_PEROXISOMAL"/>
    <property type="match status" value="1"/>
</dbReference>
<protein>
    <submittedName>
        <fullName evidence="3">AMP-binding protein</fullName>
    </submittedName>
</protein>
<organism evidence="3 4">
    <name type="scientific">Sphingomonas montanisoli</name>
    <dbReference type="NCBI Taxonomy" id="2606412"/>
    <lineage>
        <taxon>Bacteria</taxon>
        <taxon>Pseudomonadati</taxon>
        <taxon>Pseudomonadota</taxon>
        <taxon>Alphaproteobacteria</taxon>
        <taxon>Sphingomonadales</taxon>
        <taxon>Sphingomonadaceae</taxon>
        <taxon>Sphingomonas</taxon>
    </lineage>
</organism>
<dbReference type="Gene3D" id="3.40.50.12780">
    <property type="entry name" value="N-terminal domain of ligase-like"/>
    <property type="match status" value="1"/>
</dbReference>
<feature type="domain" description="AMP-dependent synthetase/ligase" evidence="1">
    <location>
        <begin position="12"/>
        <end position="361"/>
    </location>
</feature>
<dbReference type="InterPro" id="IPR042099">
    <property type="entry name" value="ANL_N_sf"/>
</dbReference>
<dbReference type="GO" id="GO:0031956">
    <property type="term" value="F:medium-chain fatty acid-CoA ligase activity"/>
    <property type="evidence" value="ECO:0007669"/>
    <property type="project" value="TreeGrafter"/>
</dbReference>
<evidence type="ECO:0000313" key="3">
    <source>
        <dbReference type="EMBL" id="TZG27696.1"/>
    </source>
</evidence>
<dbReference type="CDD" id="cd04433">
    <property type="entry name" value="AFD_class_I"/>
    <property type="match status" value="1"/>
</dbReference>
<sequence length="503" mass="53711">MASLDTVVATAFEGDPDGIAIEYKDQVVRWGDMKRVADAVNGLLDEAGIGPCTPVAFIPESTPAFAATLLGLFAGRRTISMIYGFQAPAVIASDMVKLNAPAYIAALDAWAPEMLAALPEGAIAIGIADALDPEPVRHLQGSLTADRSHLRESTGEPVVELLSSGTTGAPKRQPTRYSTIYAAIIEGNMLDAGAVDGQTLPPGIVQFPFSNISGIYSLVPYAVARRKVRLLSRFNLPEWLDFAQTYKPAAMILPAAGVRTLLDSDLPDDALAGVGYISMGMTGLDHGLWRAFEKRFGVPILYSYGATEFAGAAAYMTADLHKRFGETKFGTAGRADPRVKLRVVDQNDPTKVLGPNEEGLLEVLVPYVGPDWIRTTDIVVIDEDDFLFIRGRADGAISRGGFKMMPGPIEAALLEHPSVAVACVVGAPDPRLGQVPAAVIELKEGASAPTEEELQQIVRGKLPSTNVPAIVRFIDRMPRTQSLKVDLGAVRAMFADKKEEAAA</sequence>
<dbReference type="Pfam" id="PF00501">
    <property type="entry name" value="AMP-binding"/>
    <property type="match status" value="1"/>
</dbReference>
<gene>
    <name evidence="3" type="ORF">FYJ91_08990</name>
</gene>
<dbReference type="RefSeq" id="WP_149521909.1">
    <property type="nucleotide sequence ID" value="NZ_VTOU01000002.1"/>
</dbReference>
<accession>A0A5D9C8M5</accession>
<proteinExistence type="predicted"/>
<evidence type="ECO:0000259" key="1">
    <source>
        <dbReference type="Pfam" id="PF00501"/>
    </source>
</evidence>
<dbReference type="Pfam" id="PF13193">
    <property type="entry name" value="AMP-binding_C"/>
    <property type="match status" value="1"/>
</dbReference>
<dbReference type="GO" id="GO:0006631">
    <property type="term" value="P:fatty acid metabolic process"/>
    <property type="evidence" value="ECO:0007669"/>
    <property type="project" value="TreeGrafter"/>
</dbReference>
<dbReference type="InterPro" id="IPR045851">
    <property type="entry name" value="AMP-bd_C_sf"/>
</dbReference>
<comment type="caution">
    <text evidence="3">The sequence shown here is derived from an EMBL/GenBank/DDBJ whole genome shotgun (WGS) entry which is preliminary data.</text>
</comment>
<reference evidence="3 4" key="1">
    <citation type="submission" date="2019-08" db="EMBL/GenBank/DDBJ databases">
        <authorList>
            <person name="Wang G."/>
            <person name="Xu Z."/>
        </authorList>
    </citation>
    <scope>NUCLEOTIDE SEQUENCE [LARGE SCALE GENOMIC DNA]</scope>
    <source>
        <strain evidence="3 4">ZX</strain>
    </source>
</reference>
<feature type="domain" description="AMP-binding enzyme C-terminal" evidence="2">
    <location>
        <begin position="409"/>
        <end position="484"/>
    </location>
</feature>
<dbReference type="Proteomes" id="UP000322077">
    <property type="component" value="Unassembled WGS sequence"/>
</dbReference>
<dbReference type="EMBL" id="VTOU01000002">
    <property type="protein sequence ID" value="TZG27696.1"/>
    <property type="molecule type" value="Genomic_DNA"/>
</dbReference>
<dbReference type="AlphaFoldDB" id="A0A5D9C8M5"/>
<dbReference type="Gene3D" id="3.30.300.30">
    <property type="match status" value="1"/>
</dbReference>
<name>A0A5D9C8M5_9SPHN</name>
<dbReference type="SUPFAM" id="SSF56801">
    <property type="entry name" value="Acetyl-CoA synthetase-like"/>
    <property type="match status" value="1"/>
</dbReference>
<evidence type="ECO:0000259" key="2">
    <source>
        <dbReference type="Pfam" id="PF13193"/>
    </source>
</evidence>